<evidence type="ECO:0000313" key="2">
    <source>
        <dbReference type="EMBL" id="ELR5219824.1"/>
    </source>
</evidence>
<proteinExistence type="predicted"/>
<reference evidence="2" key="1">
    <citation type="submission" date="2023-10" db="EMBL/GenBank/DDBJ databases">
        <authorList>
            <consortium name="Clinical and Environmental Microbiology Branch: Whole genome sequencing antimicrobial resistance pathogens in the healthcare setting"/>
        </authorList>
    </citation>
    <scope>NUCLEOTIDE SEQUENCE</scope>
    <source>
        <strain evidence="2">2020QW-00022</strain>
    </source>
</reference>
<keyword evidence="1" id="KW-0472">Membrane</keyword>
<protein>
    <submittedName>
        <fullName evidence="2">Uncharacterized protein</fullName>
    </submittedName>
</protein>
<organism evidence="2">
    <name type="scientific">Providencia rettgeri</name>
    <dbReference type="NCBI Taxonomy" id="587"/>
    <lineage>
        <taxon>Bacteria</taxon>
        <taxon>Pseudomonadati</taxon>
        <taxon>Pseudomonadota</taxon>
        <taxon>Gammaproteobacteria</taxon>
        <taxon>Enterobacterales</taxon>
        <taxon>Morganellaceae</taxon>
        <taxon>Providencia</taxon>
    </lineage>
</organism>
<accession>A0AAD2VWC6</accession>
<keyword evidence="1" id="KW-1133">Transmembrane helix</keyword>
<dbReference type="AlphaFoldDB" id="A0AAD2VWC6"/>
<feature type="transmembrane region" description="Helical" evidence="1">
    <location>
        <begin position="115"/>
        <end position="136"/>
    </location>
</feature>
<feature type="non-terminal residue" evidence="2">
    <location>
        <position position="1"/>
    </location>
</feature>
<dbReference type="InterPro" id="IPR049920">
    <property type="entry name" value="IK1_05631-like"/>
</dbReference>
<feature type="transmembrane region" description="Helical" evidence="1">
    <location>
        <begin position="6"/>
        <end position="25"/>
    </location>
</feature>
<name>A0AAD2VWC6_PRORE</name>
<dbReference type="EMBL" id="ABEXCJ040000029">
    <property type="protein sequence ID" value="ELR5219824.1"/>
    <property type="molecule type" value="Genomic_DNA"/>
</dbReference>
<sequence length="246" mass="28486">FDPSYLTAAPLLAFVLISTFGKYIVSKWQSLGCTIQRLHDHLTMEVGTKPSLLELPKSRVAELSTNRERQAPQDRGQLETWWSSNLSSVPYPVAKLVATYSTFAWESELRKRYQYLLWVCLFTCVLAPFSVSIFLEQTIPESVVFVIGPFTPIIAVVIDELLMNKQSMKIAEQLTNDSHNTWLNLLSDKLNFTEVELFTEQHMRYWQNFRQSATPIFEWLYKASRERMEGNMLVDTDALIAEFKKQ</sequence>
<gene>
    <name evidence="3" type="ORF">M0K77_004401</name>
    <name evidence="2" type="ORF">M0K77_RS22005</name>
</gene>
<dbReference type="Pfam" id="PF18159">
    <property type="entry name" value="S_4TM"/>
    <property type="match status" value="1"/>
</dbReference>
<evidence type="ECO:0000313" key="3">
    <source>
        <dbReference type="EMBL" id="EMR4592011.1"/>
    </source>
</evidence>
<keyword evidence="1" id="KW-0812">Transmembrane</keyword>
<evidence type="ECO:0000256" key="1">
    <source>
        <dbReference type="SAM" id="Phobius"/>
    </source>
</evidence>
<feature type="transmembrane region" description="Helical" evidence="1">
    <location>
        <begin position="142"/>
        <end position="162"/>
    </location>
</feature>
<comment type="caution">
    <text evidence="2">The sequence shown here is derived from an EMBL/GenBank/DDBJ whole genome shotgun (WGS) entry which is preliminary data.</text>
</comment>
<dbReference type="EMBL" id="ABEXCJ050000029">
    <property type="protein sequence ID" value="EMR4592011.1"/>
    <property type="molecule type" value="Genomic_DNA"/>
</dbReference>